<dbReference type="AlphaFoldDB" id="A0A9P4NQS5"/>
<name>A0A9P4NQS5_9PEZI</name>
<protein>
    <submittedName>
        <fullName evidence="1">Uncharacterized protein</fullName>
    </submittedName>
</protein>
<gene>
    <name evidence="1" type="ORF">EJ08DRAFT_240440</name>
</gene>
<reference evidence="1" key="1">
    <citation type="journal article" date="2020" name="Stud. Mycol.">
        <title>101 Dothideomycetes genomes: a test case for predicting lifestyles and emergence of pathogens.</title>
        <authorList>
            <person name="Haridas S."/>
            <person name="Albert R."/>
            <person name="Binder M."/>
            <person name="Bloem J."/>
            <person name="Labutti K."/>
            <person name="Salamov A."/>
            <person name="Andreopoulos B."/>
            <person name="Baker S."/>
            <person name="Barry K."/>
            <person name="Bills G."/>
            <person name="Bluhm B."/>
            <person name="Cannon C."/>
            <person name="Castanera R."/>
            <person name="Culley D."/>
            <person name="Daum C."/>
            <person name="Ezra D."/>
            <person name="Gonzalez J."/>
            <person name="Henrissat B."/>
            <person name="Kuo A."/>
            <person name="Liang C."/>
            <person name="Lipzen A."/>
            <person name="Lutzoni F."/>
            <person name="Magnuson J."/>
            <person name="Mondo S."/>
            <person name="Nolan M."/>
            <person name="Ohm R."/>
            <person name="Pangilinan J."/>
            <person name="Park H.-J."/>
            <person name="Ramirez L."/>
            <person name="Alfaro M."/>
            <person name="Sun H."/>
            <person name="Tritt A."/>
            <person name="Yoshinaga Y."/>
            <person name="Zwiers L.-H."/>
            <person name="Turgeon B."/>
            <person name="Goodwin S."/>
            <person name="Spatafora J."/>
            <person name="Crous P."/>
            <person name="Grigoriev I."/>
        </authorList>
    </citation>
    <scope>NUCLEOTIDE SEQUENCE</scope>
    <source>
        <strain evidence="1">CBS 130266</strain>
    </source>
</reference>
<dbReference type="SUPFAM" id="SSF52047">
    <property type="entry name" value="RNI-like"/>
    <property type="match status" value="1"/>
</dbReference>
<evidence type="ECO:0000313" key="1">
    <source>
        <dbReference type="EMBL" id="KAF2430344.1"/>
    </source>
</evidence>
<accession>A0A9P4NQS5</accession>
<dbReference type="EMBL" id="MU007039">
    <property type="protein sequence ID" value="KAF2430344.1"/>
    <property type="molecule type" value="Genomic_DNA"/>
</dbReference>
<comment type="caution">
    <text evidence="1">The sequence shown here is derived from an EMBL/GenBank/DDBJ whole genome shotgun (WGS) entry which is preliminary data.</text>
</comment>
<dbReference type="Proteomes" id="UP000800235">
    <property type="component" value="Unassembled WGS sequence"/>
</dbReference>
<evidence type="ECO:0000313" key="2">
    <source>
        <dbReference type="Proteomes" id="UP000800235"/>
    </source>
</evidence>
<organism evidence="1 2">
    <name type="scientific">Tothia fuscella</name>
    <dbReference type="NCBI Taxonomy" id="1048955"/>
    <lineage>
        <taxon>Eukaryota</taxon>
        <taxon>Fungi</taxon>
        <taxon>Dikarya</taxon>
        <taxon>Ascomycota</taxon>
        <taxon>Pezizomycotina</taxon>
        <taxon>Dothideomycetes</taxon>
        <taxon>Pleosporomycetidae</taxon>
        <taxon>Venturiales</taxon>
        <taxon>Cylindrosympodiaceae</taxon>
        <taxon>Tothia</taxon>
    </lineage>
</organism>
<sequence>MRASLASLPVEIIENISWRGDGVYGLRAACRELQDKSWHVVRERYFETRQIWLQRDSLQTLWDMSCNARVAPLVRRIIVSPHAFHKSYVDELDFEGSFEGENAYRRQYNDQQFLIQSGAAVEYLTNILLRLPACEEINTHWEGEWENFAPDRRDTTEETENWRLSNSMANLHNRIHYPPMLTHNGQHPPGYLVTLWLFVLGSLIKTLNLPLRKLAFTGAGSGDRTFLPSEAFSCITKAQARQLRPHVVNIQDLALDVDSVASDQRSLWNADFSTFLGAFENLSSLHLGFPPRSRKPLITVFDVLPIFPHLYSLSLSNAHVRPQDLLDLLIRHKHVLKSLALNGIRLVRGNWKHLLIAFGQELALDTLRVKWLHQYSSRVSFDNCWPLPERLSDSQVNKNRWSSQSEFWDFVANNKTFDQDLARAVNCLALRPDVPGDLRVGEYLNFEL</sequence>
<keyword evidence="2" id="KW-1185">Reference proteome</keyword>
<proteinExistence type="predicted"/>
<dbReference type="OrthoDB" id="3634744at2759"/>